<protein>
    <submittedName>
        <fullName evidence="1">Uncharacterized protein</fullName>
    </submittedName>
</protein>
<feature type="non-terminal residue" evidence="1">
    <location>
        <position position="1"/>
    </location>
</feature>
<sequence length="39" mass="4639">LDEKAFFATINQVETLSLRTYGMTVIKIHELPRFFYTMN</sequence>
<organism evidence="1">
    <name type="scientific">marine sediment metagenome</name>
    <dbReference type="NCBI Taxonomy" id="412755"/>
    <lineage>
        <taxon>unclassified sequences</taxon>
        <taxon>metagenomes</taxon>
        <taxon>ecological metagenomes</taxon>
    </lineage>
</organism>
<proteinExistence type="predicted"/>
<dbReference type="EMBL" id="BARS01054773">
    <property type="protein sequence ID" value="GAG51546.1"/>
    <property type="molecule type" value="Genomic_DNA"/>
</dbReference>
<accession>X0ZTN9</accession>
<name>X0ZTN9_9ZZZZ</name>
<reference evidence="1" key="1">
    <citation type="journal article" date="2014" name="Front. Microbiol.">
        <title>High frequency of phylogenetically diverse reductive dehalogenase-homologous genes in deep subseafloor sedimentary metagenomes.</title>
        <authorList>
            <person name="Kawai M."/>
            <person name="Futagami T."/>
            <person name="Toyoda A."/>
            <person name="Takaki Y."/>
            <person name="Nishi S."/>
            <person name="Hori S."/>
            <person name="Arai W."/>
            <person name="Tsubouchi T."/>
            <person name="Morono Y."/>
            <person name="Uchiyama I."/>
            <person name="Ito T."/>
            <person name="Fujiyama A."/>
            <person name="Inagaki F."/>
            <person name="Takami H."/>
        </authorList>
    </citation>
    <scope>NUCLEOTIDE SEQUENCE</scope>
    <source>
        <strain evidence="1">Expedition CK06-06</strain>
    </source>
</reference>
<dbReference type="AlphaFoldDB" id="X0ZTN9"/>
<evidence type="ECO:0000313" key="1">
    <source>
        <dbReference type="EMBL" id="GAG51546.1"/>
    </source>
</evidence>
<gene>
    <name evidence="1" type="ORF">S01H1_81009</name>
</gene>
<comment type="caution">
    <text evidence="1">The sequence shown here is derived from an EMBL/GenBank/DDBJ whole genome shotgun (WGS) entry which is preliminary data.</text>
</comment>